<dbReference type="InterPro" id="IPR050471">
    <property type="entry name" value="AB_hydrolase"/>
</dbReference>
<dbReference type="RefSeq" id="WP_126639297.1">
    <property type="nucleotide sequence ID" value="NZ_BIFH01000023.1"/>
</dbReference>
<keyword evidence="2" id="KW-0378">Hydrolase</keyword>
<protein>
    <submittedName>
        <fullName evidence="2">Hydrolase</fullName>
    </submittedName>
</protein>
<sequence length="282" mass="29430">MAANLAAGAVLSVPGAELYYEVRGSGPLLLIGESGEGDAGRSVDMVDRLVADYTVVTYDRRGLSRSTLADLAAPVSIGDHADDVARLLVEVADRPAAMLGLSMGGLIGLRVAATRPELLHTLIAHEPVAPWLLSDAERDAHRGELSAIREVHARAGMGGAFPAITAHLGIEPGVEEREPDLTAQPMTARRMANFDFFIGREFPAVVDDVLPLDPVRSSATRIVPGVGATTGRRVFTRRCAVALEGVVGVEAAVFPGGHNGNLTHPRAFAAAVRGVLEGGVVG</sequence>
<dbReference type="InterPro" id="IPR000073">
    <property type="entry name" value="AB_hydrolase_1"/>
</dbReference>
<dbReference type="InterPro" id="IPR029058">
    <property type="entry name" value="AB_hydrolase_fold"/>
</dbReference>
<dbReference type="GO" id="GO:0046503">
    <property type="term" value="P:glycerolipid catabolic process"/>
    <property type="evidence" value="ECO:0007669"/>
    <property type="project" value="TreeGrafter"/>
</dbReference>
<dbReference type="GO" id="GO:0004806">
    <property type="term" value="F:triacylglycerol lipase activity"/>
    <property type="evidence" value="ECO:0007669"/>
    <property type="project" value="TreeGrafter"/>
</dbReference>
<reference evidence="2 3" key="1">
    <citation type="submission" date="2018-12" db="EMBL/GenBank/DDBJ databases">
        <title>Draft genome sequence of Embleya hyalina NBRC 13850T.</title>
        <authorList>
            <person name="Komaki H."/>
            <person name="Hosoyama A."/>
            <person name="Kimura A."/>
            <person name="Ichikawa N."/>
            <person name="Tamura T."/>
        </authorList>
    </citation>
    <scope>NUCLEOTIDE SEQUENCE [LARGE SCALE GENOMIC DNA]</scope>
    <source>
        <strain evidence="2 3">NBRC 13850</strain>
    </source>
</reference>
<dbReference type="Pfam" id="PF12697">
    <property type="entry name" value="Abhydrolase_6"/>
    <property type="match status" value="1"/>
</dbReference>
<dbReference type="PANTHER" id="PTHR43433:SF5">
    <property type="entry name" value="AB HYDROLASE-1 DOMAIN-CONTAINING PROTEIN"/>
    <property type="match status" value="1"/>
</dbReference>
<dbReference type="AlphaFoldDB" id="A0A401YRV0"/>
<comment type="caution">
    <text evidence="2">The sequence shown here is derived from an EMBL/GenBank/DDBJ whole genome shotgun (WGS) entry which is preliminary data.</text>
</comment>
<proteinExistence type="predicted"/>
<dbReference type="PANTHER" id="PTHR43433">
    <property type="entry name" value="HYDROLASE, ALPHA/BETA FOLD FAMILY PROTEIN"/>
    <property type="match status" value="1"/>
</dbReference>
<evidence type="ECO:0000313" key="2">
    <source>
        <dbReference type="EMBL" id="GCD97331.1"/>
    </source>
</evidence>
<name>A0A401YRV0_9ACTN</name>
<evidence type="ECO:0000313" key="3">
    <source>
        <dbReference type="Proteomes" id="UP000286931"/>
    </source>
</evidence>
<accession>A0A401YRV0</accession>
<dbReference type="SUPFAM" id="SSF53474">
    <property type="entry name" value="alpha/beta-Hydrolases"/>
    <property type="match status" value="1"/>
</dbReference>
<gene>
    <name evidence="2" type="ORF">EHYA_05023</name>
</gene>
<organism evidence="2 3">
    <name type="scientific">Embleya hyalina</name>
    <dbReference type="NCBI Taxonomy" id="516124"/>
    <lineage>
        <taxon>Bacteria</taxon>
        <taxon>Bacillati</taxon>
        <taxon>Actinomycetota</taxon>
        <taxon>Actinomycetes</taxon>
        <taxon>Kitasatosporales</taxon>
        <taxon>Streptomycetaceae</taxon>
        <taxon>Embleya</taxon>
    </lineage>
</organism>
<dbReference type="Gene3D" id="3.40.50.1820">
    <property type="entry name" value="alpha/beta hydrolase"/>
    <property type="match status" value="1"/>
</dbReference>
<feature type="domain" description="AB hydrolase-1" evidence="1">
    <location>
        <begin position="46"/>
        <end position="271"/>
    </location>
</feature>
<evidence type="ECO:0000259" key="1">
    <source>
        <dbReference type="Pfam" id="PF12697"/>
    </source>
</evidence>
<keyword evidence="3" id="KW-1185">Reference proteome</keyword>
<dbReference type="Proteomes" id="UP000286931">
    <property type="component" value="Unassembled WGS sequence"/>
</dbReference>
<dbReference type="OrthoDB" id="3210164at2"/>
<dbReference type="EMBL" id="BIFH01000023">
    <property type="protein sequence ID" value="GCD97331.1"/>
    <property type="molecule type" value="Genomic_DNA"/>
</dbReference>